<keyword evidence="1" id="KW-0812">Transmembrane</keyword>
<feature type="transmembrane region" description="Helical" evidence="1">
    <location>
        <begin position="51"/>
        <end position="76"/>
    </location>
</feature>
<gene>
    <name evidence="2" type="ORF">QR680_004739</name>
</gene>
<reference evidence="2" key="1">
    <citation type="submission" date="2023-06" db="EMBL/GenBank/DDBJ databases">
        <title>Genomic analysis of the entomopathogenic nematode Steinernema hermaphroditum.</title>
        <authorList>
            <person name="Schwarz E.M."/>
            <person name="Heppert J.K."/>
            <person name="Baniya A."/>
            <person name="Schwartz H.T."/>
            <person name="Tan C.-H."/>
            <person name="Antoshechkin I."/>
            <person name="Sternberg P.W."/>
            <person name="Goodrich-Blair H."/>
            <person name="Dillman A.R."/>
        </authorList>
    </citation>
    <scope>NUCLEOTIDE SEQUENCE</scope>
    <source>
        <strain evidence="2">PS9179</strain>
        <tissue evidence="2">Whole animal</tissue>
    </source>
</reference>
<dbReference type="EMBL" id="JAUCMV010000003">
    <property type="protein sequence ID" value="KAK0409759.1"/>
    <property type="molecule type" value="Genomic_DNA"/>
</dbReference>
<feature type="transmembrane region" description="Helical" evidence="1">
    <location>
        <begin position="260"/>
        <end position="280"/>
    </location>
</feature>
<comment type="caution">
    <text evidence="2">The sequence shown here is derived from an EMBL/GenBank/DDBJ whole genome shotgun (WGS) entry which is preliminary data.</text>
</comment>
<feature type="transmembrane region" description="Helical" evidence="1">
    <location>
        <begin position="88"/>
        <end position="113"/>
    </location>
</feature>
<dbReference type="Proteomes" id="UP001175271">
    <property type="component" value="Unassembled WGS sequence"/>
</dbReference>
<keyword evidence="3" id="KW-1185">Reference proteome</keyword>
<feature type="transmembrane region" description="Helical" evidence="1">
    <location>
        <begin position="125"/>
        <end position="143"/>
    </location>
</feature>
<dbReference type="SUPFAM" id="SSF81321">
    <property type="entry name" value="Family A G protein-coupled receptor-like"/>
    <property type="match status" value="1"/>
</dbReference>
<evidence type="ECO:0000313" key="3">
    <source>
        <dbReference type="Proteomes" id="UP001175271"/>
    </source>
</evidence>
<protein>
    <recommendedName>
        <fullName evidence="4">G-protein coupled receptors family 1 profile domain-containing protein</fullName>
    </recommendedName>
</protein>
<feature type="transmembrane region" description="Helical" evidence="1">
    <location>
        <begin position="185"/>
        <end position="206"/>
    </location>
</feature>
<evidence type="ECO:0000256" key="1">
    <source>
        <dbReference type="SAM" id="Phobius"/>
    </source>
</evidence>
<keyword evidence="1" id="KW-1133">Transmembrane helix</keyword>
<keyword evidence="1" id="KW-0472">Membrane</keyword>
<proteinExistence type="predicted"/>
<evidence type="ECO:0008006" key="4">
    <source>
        <dbReference type="Google" id="ProtNLM"/>
    </source>
</evidence>
<organism evidence="2 3">
    <name type="scientific">Steinernema hermaphroditum</name>
    <dbReference type="NCBI Taxonomy" id="289476"/>
    <lineage>
        <taxon>Eukaryota</taxon>
        <taxon>Metazoa</taxon>
        <taxon>Ecdysozoa</taxon>
        <taxon>Nematoda</taxon>
        <taxon>Chromadorea</taxon>
        <taxon>Rhabditida</taxon>
        <taxon>Tylenchina</taxon>
        <taxon>Panagrolaimomorpha</taxon>
        <taxon>Strongyloidoidea</taxon>
        <taxon>Steinernematidae</taxon>
        <taxon>Steinernema</taxon>
    </lineage>
</organism>
<feature type="transmembrane region" description="Helical" evidence="1">
    <location>
        <begin position="20"/>
        <end position="39"/>
    </location>
</feature>
<accession>A0AA39LUG6</accession>
<name>A0AA39LUG6_9BILA</name>
<evidence type="ECO:0000313" key="2">
    <source>
        <dbReference type="EMBL" id="KAK0409759.1"/>
    </source>
</evidence>
<feature type="transmembrane region" description="Helical" evidence="1">
    <location>
        <begin position="226"/>
        <end position="248"/>
    </location>
</feature>
<sequence>MTYFYPKGSYNSQPILRGCANVVISVIPLTFSAFIVVIFMTRKPFKNNICFVIMANLGVVQCFHSMTYLCAGIFLLADSTFAPIVECIPASVSAACLSTYYLHTALLAFNRFVVISDAIKLNRRVYHLLLALIWMFFLSHSAVKCSPFAWSVFYQDVGFFTVAPRFIFLWTPYPWTPYIRKITKHLTLISLITTGALYVLTVLFLAYKRKQLTSHQQLMSKAEFRILVQAFAIFLTCLWNFFGTTVIQNTFDMRSVEFAVWFYVSQLTLQWVNPVLYLVMNRDLRVVVRKIMKCGKNNAVMNVSVRSDVISQTSSSSSTANLQAK</sequence>
<dbReference type="AlphaFoldDB" id="A0AA39LUG6"/>
<dbReference type="Gene3D" id="1.20.1070.10">
    <property type="entry name" value="Rhodopsin 7-helix transmembrane proteins"/>
    <property type="match status" value="1"/>
</dbReference>